<dbReference type="SMART" id="SM00710">
    <property type="entry name" value="PbH1"/>
    <property type="match status" value="5"/>
</dbReference>
<dbReference type="SUPFAM" id="SSF51126">
    <property type="entry name" value="Pectin lyase-like"/>
    <property type="match status" value="1"/>
</dbReference>
<name>A0A7X0HAI3_9BACT</name>
<sequence length="423" mass="46636">MMKNLCVSVLVLSVVWLSGCTQPRVESGVSAGSAETAPPETAAFLNIRDFGAKGDGETDDTQALLDAMQAATESEGTVYFPHGIYMIHPVKVPNHITLLGYSAWAYGNKGDKDPDFRGKTILAALSGDARALLDLDDIRGTRIVGLTIDGRRQGERMHGIYMRHRGSELHNMIEDCRIEGFTGSGIRFERTWLLGVRRCMIAFNGEHGIDMTSGYDGWIMDTMLTGNKGWGLYIAGEPHEDLTDEERESIRWFGGASIMVTANRIEWNRAGGIYFNGANSMQITGCSIDHNFGPGMQMKNGISHTIVGNLFRSSGVEKKGDECSHLWLEDSRGVVVTGNTFWGKYNRTEYRFDYPYPFYGIIAKNLSGSVIADNAMYHAASKEGVRDDGGHTNTVIRDNAYVKPNLKFTDDGFELLPDDAPAE</sequence>
<evidence type="ECO:0000313" key="4">
    <source>
        <dbReference type="Proteomes" id="UP000541810"/>
    </source>
</evidence>
<protein>
    <recommendedName>
        <fullName evidence="5">Pectate lyase superfamily protein</fullName>
    </recommendedName>
</protein>
<dbReference type="Pfam" id="PF13229">
    <property type="entry name" value="Beta_helix"/>
    <property type="match status" value="1"/>
</dbReference>
<dbReference type="Gene3D" id="2.160.20.10">
    <property type="entry name" value="Single-stranded right-handed beta-helix, Pectin lyase-like"/>
    <property type="match status" value="1"/>
</dbReference>
<evidence type="ECO:0008006" key="5">
    <source>
        <dbReference type="Google" id="ProtNLM"/>
    </source>
</evidence>
<feature type="domain" description="Rhamnogalacturonase A/B/Epimerase-like pectate lyase" evidence="1">
    <location>
        <begin position="44"/>
        <end position="103"/>
    </location>
</feature>
<dbReference type="AlphaFoldDB" id="A0A7X0HAI3"/>
<comment type="caution">
    <text evidence="3">The sequence shown here is derived from an EMBL/GenBank/DDBJ whole genome shotgun (WGS) entry which is preliminary data.</text>
</comment>
<evidence type="ECO:0000259" key="1">
    <source>
        <dbReference type="Pfam" id="PF12708"/>
    </source>
</evidence>
<dbReference type="EMBL" id="JACHGY010000001">
    <property type="protein sequence ID" value="MBB6430825.1"/>
    <property type="molecule type" value="Genomic_DNA"/>
</dbReference>
<proteinExistence type="predicted"/>
<dbReference type="PROSITE" id="PS51257">
    <property type="entry name" value="PROKAR_LIPOPROTEIN"/>
    <property type="match status" value="1"/>
</dbReference>
<organism evidence="3 4">
    <name type="scientific">Algisphaera agarilytica</name>
    <dbReference type="NCBI Taxonomy" id="1385975"/>
    <lineage>
        <taxon>Bacteria</taxon>
        <taxon>Pseudomonadati</taxon>
        <taxon>Planctomycetota</taxon>
        <taxon>Phycisphaerae</taxon>
        <taxon>Phycisphaerales</taxon>
        <taxon>Phycisphaeraceae</taxon>
        <taxon>Algisphaera</taxon>
    </lineage>
</organism>
<dbReference type="InterPro" id="IPR006626">
    <property type="entry name" value="PbH1"/>
</dbReference>
<evidence type="ECO:0000259" key="2">
    <source>
        <dbReference type="Pfam" id="PF13229"/>
    </source>
</evidence>
<evidence type="ECO:0000313" key="3">
    <source>
        <dbReference type="EMBL" id="MBB6430825.1"/>
    </source>
</evidence>
<gene>
    <name evidence="3" type="ORF">HNQ40_002631</name>
</gene>
<dbReference type="InterPro" id="IPR012334">
    <property type="entry name" value="Pectin_lyas_fold"/>
</dbReference>
<dbReference type="Pfam" id="PF12708">
    <property type="entry name" value="Pect-lyase_RHGA_epim"/>
    <property type="match status" value="1"/>
</dbReference>
<dbReference type="InterPro" id="IPR011050">
    <property type="entry name" value="Pectin_lyase_fold/virulence"/>
</dbReference>
<feature type="domain" description="Right handed beta helix" evidence="2">
    <location>
        <begin position="248"/>
        <end position="361"/>
    </location>
</feature>
<keyword evidence="4" id="KW-1185">Reference proteome</keyword>
<dbReference type="InterPro" id="IPR024535">
    <property type="entry name" value="RHGA/B-epi-like_pectate_lyase"/>
</dbReference>
<dbReference type="RefSeq" id="WP_184678319.1">
    <property type="nucleotide sequence ID" value="NZ_JACHGY010000001.1"/>
</dbReference>
<reference evidence="3 4" key="1">
    <citation type="submission" date="2020-08" db="EMBL/GenBank/DDBJ databases">
        <title>Genomic Encyclopedia of Type Strains, Phase IV (KMG-IV): sequencing the most valuable type-strain genomes for metagenomic binning, comparative biology and taxonomic classification.</title>
        <authorList>
            <person name="Goeker M."/>
        </authorList>
    </citation>
    <scope>NUCLEOTIDE SEQUENCE [LARGE SCALE GENOMIC DNA]</scope>
    <source>
        <strain evidence="3 4">DSM 103725</strain>
    </source>
</reference>
<dbReference type="Proteomes" id="UP000541810">
    <property type="component" value="Unassembled WGS sequence"/>
</dbReference>
<dbReference type="InterPro" id="IPR039448">
    <property type="entry name" value="Beta_helix"/>
</dbReference>
<accession>A0A7X0HAI3</accession>